<dbReference type="AlphaFoldDB" id="A0A9W8ASU9"/>
<reference evidence="1" key="1">
    <citation type="submission" date="2022-07" db="EMBL/GenBank/DDBJ databases">
        <title>Phylogenomic reconstructions and comparative analyses of Kickxellomycotina fungi.</title>
        <authorList>
            <person name="Reynolds N.K."/>
            <person name="Stajich J.E."/>
            <person name="Barry K."/>
            <person name="Grigoriev I.V."/>
            <person name="Crous P."/>
            <person name="Smith M.E."/>
        </authorList>
    </citation>
    <scope>NUCLEOTIDE SEQUENCE</scope>
    <source>
        <strain evidence="1">RSA 1196</strain>
    </source>
</reference>
<sequence>KLLNPLAKALIEGSIQANEPVTVTTTDEMLKTKSRDEVVSHMDPISRALFEKEKVNDLVILKNHPVTDDSTVTKDTENAAGES</sequence>
<protein>
    <submittedName>
        <fullName evidence="1">Uncharacterized protein</fullName>
    </submittedName>
</protein>
<evidence type="ECO:0000313" key="2">
    <source>
        <dbReference type="Proteomes" id="UP001150925"/>
    </source>
</evidence>
<feature type="non-terminal residue" evidence="1">
    <location>
        <position position="1"/>
    </location>
</feature>
<name>A0A9W8ASU9_9FUNG</name>
<dbReference type="EMBL" id="JANBPY010000686">
    <property type="protein sequence ID" value="KAJ1964556.1"/>
    <property type="molecule type" value="Genomic_DNA"/>
</dbReference>
<comment type="caution">
    <text evidence="1">The sequence shown here is derived from an EMBL/GenBank/DDBJ whole genome shotgun (WGS) entry which is preliminary data.</text>
</comment>
<evidence type="ECO:0000313" key="1">
    <source>
        <dbReference type="EMBL" id="KAJ1964556.1"/>
    </source>
</evidence>
<keyword evidence="2" id="KW-1185">Reference proteome</keyword>
<organism evidence="1 2">
    <name type="scientific">Dispira parvispora</name>
    <dbReference type="NCBI Taxonomy" id="1520584"/>
    <lineage>
        <taxon>Eukaryota</taxon>
        <taxon>Fungi</taxon>
        <taxon>Fungi incertae sedis</taxon>
        <taxon>Zoopagomycota</taxon>
        <taxon>Kickxellomycotina</taxon>
        <taxon>Dimargaritomycetes</taxon>
        <taxon>Dimargaritales</taxon>
        <taxon>Dimargaritaceae</taxon>
        <taxon>Dispira</taxon>
    </lineage>
</organism>
<accession>A0A9W8ASU9</accession>
<gene>
    <name evidence="1" type="ORF">IWQ62_002903</name>
</gene>
<dbReference type="Proteomes" id="UP001150925">
    <property type="component" value="Unassembled WGS sequence"/>
</dbReference>
<proteinExistence type="predicted"/>